<dbReference type="EMBL" id="JPQZ01000004">
    <property type="protein sequence ID" value="KKO76312.1"/>
    <property type="molecule type" value="Genomic_DNA"/>
</dbReference>
<dbReference type="VEuPathDB" id="MicrosporidiaDB:G9O61_00g010530"/>
<gene>
    <name evidence="6" type="ORF">AAJ76_400028941</name>
</gene>
<keyword evidence="2" id="KW-1017">Isopeptide bond</keyword>
<keyword evidence="3 5" id="KW-0819">tRNA processing</keyword>
<sequence length="86" mass="9633">MIVKFSGSSDTTLNNKSYTMHNLKSVRDVFIQIHKDITVEFTNADGSIKDGVLCLLDDSDWELTNCYESDIKNVHTITLINTIHGG</sequence>
<dbReference type="InterPro" id="IPR015221">
    <property type="entry name" value="Urm1"/>
</dbReference>
<dbReference type="InterPro" id="IPR016155">
    <property type="entry name" value="Mopterin_synth/thiamin_S_b"/>
</dbReference>
<proteinExistence type="inferred from homology"/>
<dbReference type="InterPro" id="IPR012675">
    <property type="entry name" value="Beta-grasp_dom_sf"/>
</dbReference>
<name>A0A0F9YV28_9MICR</name>
<evidence type="ECO:0000256" key="4">
    <source>
        <dbReference type="ARBA" id="ARBA00022786"/>
    </source>
</evidence>
<dbReference type="GO" id="GO:0005737">
    <property type="term" value="C:cytoplasm"/>
    <property type="evidence" value="ECO:0007669"/>
    <property type="project" value="UniProtKB-SubCell"/>
</dbReference>
<dbReference type="GO" id="GO:0034227">
    <property type="term" value="P:tRNA thio-modification"/>
    <property type="evidence" value="ECO:0007669"/>
    <property type="project" value="InterPro"/>
</dbReference>
<dbReference type="RefSeq" id="XP_024332054.1">
    <property type="nucleotide sequence ID" value="XM_024475529.1"/>
</dbReference>
<dbReference type="Pfam" id="PF09138">
    <property type="entry name" value="Urm1"/>
    <property type="match status" value="1"/>
</dbReference>
<evidence type="ECO:0000256" key="3">
    <source>
        <dbReference type="ARBA" id="ARBA00022694"/>
    </source>
</evidence>
<keyword evidence="7" id="KW-1185">Reference proteome</keyword>
<protein>
    <recommendedName>
        <fullName evidence="5">Ubiquitin-related modifier 1</fullName>
    </recommendedName>
</protein>
<dbReference type="UniPathway" id="UPA00988"/>
<comment type="caution">
    <text evidence="6">The sequence shown here is derived from an EMBL/GenBank/DDBJ whole genome shotgun (WGS) entry which is preliminary data.</text>
</comment>
<dbReference type="SUPFAM" id="SSF54285">
    <property type="entry name" value="MoaD/ThiS"/>
    <property type="match status" value="1"/>
</dbReference>
<keyword evidence="1 5" id="KW-0963">Cytoplasm</keyword>
<reference evidence="6 7" key="1">
    <citation type="journal article" date="2015" name="Environ. Microbiol.">
        <title>Genome analyses suggest the presence of polyploidy and recent human-driven expansions in eight global populations of the honeybee pathogen Nosema ceranae.</title>
        <authorList>
            <person name="Pelin A."/>
            <person name="Selman M."/>
            <person name="Aris-Brosou S."/>
            <person name="Farinelli L."/>
            <person name="Corradi N."/>
        </authorList>
    </citation>
    <scope>NUCLEOTIDE SEQUENCE [LARGE SCALE GENOMIC DNA]</scope>
    <source>
        <strain evidence="6 7">PA08 1199</strain>
    </source>
</reference>
<dbReference type="Gene3D" id="3.10.20.30">
    <property type="match status" value="1"/>
</dbReference>
<organism evidence="6 7">
    <name type="scientific">Vairimorpha ceranae</name>
    <dbReference type="NCBI Taxonomy" id="40302"/>
    <lineage>
        <taxon>Eukaryota</taxon>
        <taxon>Fungi</taxon>
        <taxon>Fungi incertae sedis</taxon>
        <taxon>Microsporidia</taxon>
        <taxon>Nosematidae</taxon>
        <taxon>Vairimorpha</taxon>
    </lineage>
</organism>
<evidence type="ECO:0000313" key="7">
    <source>
        <dbReference type="Proteomes" id="UP000034350"/>
    </source>
</evidence>
<evidence type="ECO:0000256" key="5">
    <source>
        <dbReference type="RuleBase" id="RU361182"/>
    </source>
</evidence>
<dbReference type="Proteomes" id="UP000034350">
    <property type="component" value="Unassembled WGS sequence"/>
</dbReference>
<comment type="pathway">
    <text evidence="5">tRNA modification; 5-methoxycarbonylmethyl-2-thiouridine-tRNA biosynthesis.</text>
</comment>
<comment type="subcellular location">
    <subcellularLocation>
        <location evidence="5">Cytoplasm</location>
    </subcellularLocation>
</comment>
<comment type="similarity">
    <text evidence="5">Belongs to the URM1 family.</text>
</comment>
<evidence type="ECO:0000313" key="6">
    <source>
        <dbReference type="EMBL" id="KKO76312.1"/>
    </source>
</evidence>
<accession>A0A0F9YV28</accession>
<dbReference type="VEuPathDB" id="MicrosporidiaDB:AAJ76_400028941"/>
<evidence type="ECO:0000256" key="1">
    <source>
        <dbReference type="ARBA" id="ARBA00022490"/>
    </source>
</evidence>
<dbReference type="OrthoDB" id="10248987at2759"/>
<dbReference type="GeneID" id="36320475"/>
<keyword evidence="4" id="KW-0833">Ubl conjugation pathway</keyword>
<dbReference type="AlphaFoldDB" id="A0A0F9YV28"/>
<evidence type="ECO:0000256" key="2">
    <source>
        <dbReference type="ARBA" id="ARBA00022499"/>
    </source>
</evidence>